<evidence type="ECO:0000256" key="12">
    <source>
        <dbReference type="SAM" id="SignalP"/>
    </source>
</evidence>
<dbReference type="GeneTree" id="ENSGT01150000286995"/>
<evidence type="ECO:0000256" key="10">
    <source>
        <dbReference type="RuleBase" id="RU004439"/>
    </source>
</evidence>
<dbReference type="SMART" id="SM00407">
    <property type="entry name" value="IGc1"/>
    <property type="match status" value="1"/>
</dbReference>
<feature type="chain" id="PRO_5025540817" description="Ig-like domain-containing protein" evidence="12">
    <location>
        <begin position="27"/>
        <end position="351"/>
    </location>
</feature>
<keyword evidence="15" id="KW-1185">Reference proteome</keyword>
<dbReference type="PROSITE" id="PS50835">
    <property type="entry name" value="IG_LIKE"/>
    <property type="match status" value="1"/>
</dbReference>
<feature type="domain" description="Ig-like" evidence="13">
    <location>
        <begin position="211"/>
        <end position="298"/>
    </location>
</feature>
<dbReference type="FunFam" id="2.60.40.10:FF:000204">
    <property type="entry name" value="Major histocompatibility complex, class I-related protein"/>
    <property type="match status" value="1"/>
</dbReference>
<evidence type="ECO:0000256" key="11">
    <source>
        <dbReference type="SAM" id="Phobius"/>
    </source>
</evidence>
<dbReference type="Gene3D" id="2.60.40.10">
    <property type="entry name" value="Immunoglobulins"/>
    <property type="match status" value="1"/>
</dbReference>
<dbReference type="PROSITE" id="PS00290">
    <property type="entry name" value="IG_MHC"/>
    <property type="match status" value="1"/>
</dbReference>
<keyword evidence="2" id="KW-0490">MHC I</keyword>
<dbReference type="SUPFAM" id="SSF48726">
    <property type="entry name" value="Immunoglobulin"/>
    <property type="match status" value="1"/>
</dbReference>
<dbReference type="InterPro" id="IPR003006">
    <property type="entry name" value="Ig/MHC_CS"/>
</dbReference>
<keyword evidence="4 12" id="KW-0732">Signal</keyword>
<dbReference type="OMA" id="EDIHEYW"/>
<dbReference type="Pfam" id="PF07654">
    <property type="entry name" value="C1-set"/>
    <property type="match status" value="1"/>
</dbReference>
<evidence type="ECO:0000256" key="3">
    <source>
        <dbReference type="ARBA" id="ARBA00022692"/>
    </source>
</evidence>
<keyword evidence="3 11" id="KW-0812">Transmembrane</keyword>
<evidence type="ECO:0000313" key="15">
    <source>
        <dbReference type="Proteomes" id="UP000472272"/>
    </source>
</evidence>
<evidence type="ECO:0000256" key="1">
    <source>
        <dbReference type="ARBA" id="ARBA00004479"/>
    </source>
</evidence>
<feature type="signal peptide" evidence="12">
    <location>
        <begin position="1"/>
        <end position="26"/>
    </location>
</feature>
<dbReference type="GO" id="GO:0009897">
    <property type="term" value="C:external side of plasma membrane"/>
    <property type="evidence" value="ECO:0007669"/>
    <property type="project" value="TreeGrafter"/>
</dbReference>
<dbReference type="GO" id="GO:0005615">
    <property type="term" value="C:extracellular space"/>
    <property type="evidence" value="ECO:0007669"/>
    <property type="project" value="TreeGrafter"/>
</dbReference>
<dbReference type="PANTHER" id="PTHR16675:SF242">
    <property type="entry name" value="MAJOR HISTOCOMPATIBILITY COMPLEX CLASS I-RELATED GENE PROTEIN"/>
    <property type="match status" value="1"/>
</dbReference>
<organism evidence="14 15">
    <name type="scientific">Podarcis muralis</name>
    <name type="common">Wall lizard</name>
    <name type="synonym">Lacerta muralis</name>
    <dbReference type="NCBI Taxonomy" id="64176"/>
    <lineage>
        <taxon>Eukaryota</taxon>
        <taxon>Metazoa</taxon>
        <taxon>Chordata</taxon>
        <taxon>Craniata</taxon>
        <taxon>Vertebrata</taxon>
        <taxon>Euteleostomi</taxon>
        <taxon>Lepidosauria</taxon>
        <taxon>Squamata</taxon>
        <taxon>Bifurcata</taxon>
        <taxon>Unidentata</taxon>
        <taxon>Episquamata</taxon>
        <taxon>Laterata</taxon>
        <taxon>Lacertibaenia</taxon>
        <taxon>Lacertidae</taxon>
        <taxon>Podarcis</taxon>
    </lineage>
</organism>
<dbReference type="InterPro" id="IPR011161">
    <property type="entry name" value="MHC_I-like_Ag-recog"/>
</dbReference>
<keyword evidence="7 11" id="KW-0472">Membrane</keyword>
<dbReference type="InterPro" id="IPR013783">
    <property type="entry name" value="Ig-like_fold"/>
</dbReference>
<feature type="transmembrane region" description="Helical" evidence="11">
    <location>
        <begin position="308"/>
        <end position="331"/>
    </location>
</feature>
<accession>A0A670HRG8</accession>
<dbReference type="InterPro" id="IPR007110">
    <property type="entry name" value="Ig-like_dom"/>
</dbReference>
<dbReference type="FunFam" id="3.30.500.10:FF:000001">
    <property type="entry name" value="H-2 class I histocompatibility antigen, alpha chain"/>
    <property type="match status" value="1"/>
</dbReference>
<comment type="subcellular location">
    <subcellularLocation>
        <location evidence="1">Membrane</location>
        <topology evidence="1">Single-pass type I membrane protein</topology>
    </subcellularLocation>
</comment>
<protein>
    <recommendedName>
        <fullName evidence="13">Ig-like domain-containing protein</fullName>
    </recommendedName>
</protein>
<dbReference type="CDD" id="cd07698">
    <property type="entry name" value="IgC1_MHC_I_alpha3"/>
    <property type="match status" value="1"/>
</dbReference>
<dbReference type="Gene3D" id="3.30.500.10">
    <property type="entry name" value="MHC class I-like antigen recognition-like"/>
    <property type="match status" value="1"/>
</dbReference>
<dbReference type="GO" id="GO:0006955">
    <property type="term" value="P:immune response"/>
    <property type="evidence" value="ECO:0007669"/>
    <property type="project" value="TreeGrafter"/>
</dbReference>
<dbReference type="Proteomes" id="UP000472272">
    <property type="component" value="Chromosome 2"/>
</dbReference>
<dbReference type="InterPro" id="IPR003597">
    <property type="entry name" value="Ig_C1-set"/>
</dbReference>
<evidence type="ECO:0000256" key="2">
    <source>
        <dbReference type="ARBA" id="ARBA00022451"/>
    </source>
</evidence>
<dbReference type="PRINTS" id="PR01638">
    <property type="entry name" value="MHCCLASSI"/>
</dbReference>
<dbReference type="PANTHER" id="PTHR16675">
    <property type="entry name" value="MHC CLASS I-RELATED"/>
    <property type="match status" value="1"/>
</dbReference>
<dbReference type="GO" id="GO:0042612">
    <property type="term" value="C:MHC class I protein complex"/>
    <property type="evidence" value="ECO:0007669"/>
    <property type="project" value="UniProtKB-KW"/>
</dbReference>
<comment type="similarity">
    <text evidence="10">Belongs to the MHC class I family.</text>
</comment>
<evidence type="ECO:0000256" key="6">
    <source>
        <dbReference type="ARBA" id="ARBA00022989"/>
    </source>
</evidence>
<dbReference type="InterPro" id="IPR011162">
    <property type="entry name" value="MHC_I/II-like_Ag-recog"/>
</dbReference>
<sequence>MESRLHRRCVLILVATADFLLRGCAGSSFHKFQLIYISVSEPDQTMPKFTALGYADDQLVTRFDSNTEEGAPQVSWAKKLKEDIHEYWDRYTKVLEDSERWFENYHRIIRQYYNHSKGFHTWQMMVGSEVSPHGSNEAYWTFGYDGRDFLSLDKEADAWIAADAVAQVIERMWEADSSMIPRFKFLVEVVFIEWLQKYEAYAKEALLRKEPPVVKVTRKPNNDGMETLICRAHGFYPKEINSTWRKDGETSGQDTVHGGILPNSDGTYYNWLSIKINPKDRNHYWCHVEHIGLQKPMDVPSEEPGSHVGIIIGCILSGIFLLVAVSVGIYVHISKYVWGRICYQVAVSHSV</sequence>
<dbReference type="InterPro" id="IPR001039">
    <property type="entry name" value="MHC_I_a_a1/a2"/>
</dbReference>
<keyword evidence="5" id="KW-0391">Immunity</keyword>
<dbReference type="InterPro" id="IPR050208">
    <property type="entry name" value="MHC_class-I_related"/>
</dbReference>
<dbReference type="InterPro" id="IPR037055">
    <property type="entry name" value="MHC_I-like_Ag-recog_sf"/>
</dbReference>
<keyword evidence="6 11" id="KW-1133">Transmembrane helix</keyword>
<dbReference type="SUPFAM" id="SSF54452">
    <property type="entry name" value="MHC antigen-recognition domain"/>
    <property type="match status" value="1"/>
</dbReference>
<evidence type="ECO:0000313" key="14">
    <source>
        <dbReference type="Ensembl" id="ENSPMRP00000002146.1"/>
    </source>
</evidence>
<reference evidence="14 15" key="1">
    <citation type="journal article" date="2019" name="Proc. Natl. Acad. Sci. U.S.A.">
        <title>Regulatory changes in pterin and carotenoid genes underlie balanced color polymorphisms in the wall lizard.</title>
        <authorList>
            <person name="Andrade P."/>
            <person name="Pinho C."/>
            <person name="Perez I de Lanuza G."/>
            <person name="Afonso S."/>
            <person name="Brejcha J."/>
            <person name="Rubin C.J."/>
            <person name="Wallerman O."/>
            <person name="Pereira P."/>
            <person name="Sabatino S.J."/>
            <person name="Bellati A."/>
            <person name="Pellitteri-Rosa D."/>
            <person name="Bosakova Z."/>
            <person name="Bunikis I."/>
            <person name="Carretero M.A."/>
            <person name="Feiner N."/>
            <person name="Marsik P."/>
            <person name="Pauperio F."/>
            <person name="Salvi D."/>
            <person name="Soler L."/>
            <person name="While G.M."/>
            <person name="Uller T."/>
            <person name="Font E."/>
            <person name="Andersson L."/>
            <person name="Carneiro M."/>
        </authorList>
    </citation>
    <scope>NUCLEOTIDE SEQUENCE</scope>
</reference>
<dbReference type="InterPro" id="IPR036179">
    <property type="entry name" value="Ig-like_dom_sf"/>
</dbReference>
<dbReference type="Ensembl" id="ENSPMRT00000002286.1">
    <property type="protein sequence ID" value="ENSPMRP00000002146.1"/>
    <property type="gene ID" value="ENSPMRG00000001573.1"/>
</dbReference>
<evidence type="ECO:0000259" key="13">
    <source>
        <dbReference type="PROSITE" id="PS50835"/>
    </source>
</evidence>
<evidence type="ECO:0000256" key="8">
    <source>
        <dbReference type="ARBA" id="ARBA00023157"/>
    </source>
</evidence>
<evidence type="ECO:0000256" key="4">
    <source>
        <dbReference type="ARBA" id="ARBA00022729"/>
    </source>
</evidence>
<dbReference type="AlphaFoldDB" id="A0A670HRG8"/>
<evidence type="ECO:0000256" key="5">
    <source>
        <dbReference type="ARBA" id="ARBA00022859"/>
    </source>
</evidence>
<evidence type="ECO:0000256" key="7">
    <source>
        <dbReference type="ARBA" id="ARBA00023136"/>
    </source>
</evidence>
<dbReference type="GO" id="GO:0002474">
    <property type="term" value="P:antigen processing and presentation of peptide antigen via MHC class I"/>
    <property type="evidence" value="ECO:0007669"/>
    <property type="project" value="UniProtKB-KW"/>
</dbReference>
<keyword evidence="8" id="KW-1015">Disulfide bond</keyword>
<reference evidence="14" key="2">
    <citation type="submission" date="2025-08" db="UniProtKB">
        <authorList>
            <consortium name="Ensembl"/>
        </authorList>
    </citation>
    <scope>IDENTIFICATION</scope>
</reference>
<evidence type="ECO:0000256" key="9">
    <source>
        <dbReference type="ARBA" id="ARBA00023180"/>
    </source>
</evidence>
<keyword evidence="9" id="KW-0325">Glycoprotein</keyword>
<proteinExistence type="inferred from homology"/>
<dbReference type="Pfam" id="PF00129">
    <property type="entry name" value="MHC_I"/>
    <property type="match status" value="1"/>
</dbReference>
<reference evidence="14" key="3">
    <citation type="submission" date="2025-09" db="UniProtKB">
        <authorList>
            <consortium name="Ensembl"/>
        </authorList>
    </citation>
    <scope>IDENTIFICATION</scope>
</reference>
<name>A0A670HRG8_PODMU</name>